<dbReference type="Pfam" id="PF11377">
    <property type="entry name" value="DUF3180"/>
    <property type="match status" value="1"/>
</dbReference>
<feature type="transmembrane region" description="Helical" evidence="1">
    <location>
        <begin position="94"/>
        <end position="124"/>
    </location>
</feature>
<feature type="transmembrane region" description="Helical" evidence="1">
    <location>
        <begin position="136"/>
        <end position="155"/>
    </location>
</feature>
<feature type="transmembrane region" description="Helical" evidence="1">
    <location>
        <begin position="51"/>
        <end position="73"/>
    </location>
</feature>
<dbReference type="InterPro" id="IPR021517">
    <property type="entry name" value="DUF3180"/>
</dbReference>
<name>A0A7D7RP48_9ACTN</name>
<dbReference type="RefSeq" id="WP_188331165.1">
    <property type="nucleotide sequence ID" value="NZ_CP059491.1"/>
</dbReference>
<gene>
    <name evidence="2" type="ORF">H1R19_18990</name>
</gene>
<keyword evidence="3" id="KW-1185">Reference proteome</keyword>
<dbReference type="EMBL" id="CP059491">
    <property type="protein sequence ID" value="QMT00933.1"/>
    <property type="molecule type" value="Genomic_DNA"/>
</dbReference>
<dbReference type="Proteomes" id="UP000515663">
    <property type="component" value="Chromosome"/>
</dbReference>
<reference evidence="3" key="1">
    <citation type="submission" date="2020-07" db="EMBL/GenBank/DDBJ databases">
        <title>novel species isolated from the respiratory tract of Marmot.</title>
        <authorList>
            <person name="Zhang G."/>
        </authorList>
    </citation>
    <scope>NUCLEOTIDE SEQUENCE [LARGE SCALE GENOMIC DNA]</scope>
    <source>
        <strain evidence="3">686</strain>
    </source>
</reference>
<protein>
    <submittedName>
        <fullName evidence="2">DUF3180 domain-containing protein</fullName>
    </submittedName>
</protein>
<evidence type="ECO:0000313" key="2">
    <source>
        <dbReference type="EMBL" id="QMT00933.1"/>
    </source>
</evidence>
<evidence type="ECO:0000313" key="3">
    <source>
        <dbReference type="Proteomes" id="UP000515663"/>
    </source>
</evidence>
<evidence type="ECO:0000256" key="1">
    <source>
        <dbReference type="SAM" id="Phobius"/>
    </source>
</evidence>
<keyword evidence="1" id="KW-0812">Transmembrane</keyword>
<proteinExistence type="predicted"/>
<sequence length="171" mass="18017">MSTPDPHRPEQDDEESGLGPTRVRDLLAITGVTAIAAWILVRYNYSDFPPLPLLAGIVLYVLAALEIVIAFVVRARVDSRNVGRARGQLHPLTAARVLALAKASAILGAIAVGVWLGLLAFLLGQHDVAAADHDRPGAIIGLIGGAILVCAAMWLEYCCRAPEDPPAVGDA</sequence>
<accession>A0A7D7RP48</accession>
<organism evidence="2 3">
    <name type="scientific">Gordonia jinghuaiqii</name>
    <dbReference type="NCBI Taxonomy" id="2758710"/>
    <lineage>
        <taxon>Bacteria</taxon>
        <taxon>Bacillati</taxon>
        <taxon>Actinomycetota</taxon>
        <taxon>Actinomycetes</taxon>
        <taxon>Mycobacteriales</taxon>
        <taxon>Gordoniaceae</taxon>
        <taxon>Gordonia</taxon>
    </lineage>
</organism>
<dbReference type="AlphaFoldDB" id="A0A7D7RP48"/>
<keyword evidence="1" id="KW-0472">Membrane</keyword>
<dbReference type="KEGG" id="gji:H1R19_18990"/>
<keyword evidence="1" id="KW-1133">Transmembrane helix</keyword>